<dbReference type="Proteomes" id="UP001286313">
    <property type="component" value="Unassembled WGS sequence"/>
</dbReference>
<evidence type="ECO:0000256" key="1">
    <source>
        <dbReference type="SAM" id="MobiDB-lite"/>
    </source>
</evidence>
<protein>
    <submittedName>
        <fullName evidence="2">Uncharacterized protein</fullName>
    </submittedName>
</protein>
<dbReference type="AlphaFoldDB" id="A0AAE1FGU7"/>
<sequence length="86" mass="9741">MLTNFFDEGAQPELILDRNPRIDMRPPTEAGKDQVQHQPTPNELHPKRCQHLPARLEQPANGQDHRAKNCGQDSGAPCSDSCYEEY</sequence>
<gene>
    <name evidence="2" type="ORF">Pcinc_020931</name>
</gene>
<reference evidence="2" key="1">
    <citation type="submission" date="2023-10" db="EMBL/GenBank/DDBJ databases">
        <title>Genome assemblies of two species of porcelain crab, Petrolisthes cinctipes and Petrolisthes manimaculis (Anomura: Porcellanidae).</title>
        <authorList>
            <person name="Angst P."/>
        </authorList>
    </citation>
    <scope>NUCLEOTIDE SEQUENCE</scope>
    <source>
        <strain evidence="2">PB745_01</strain>
        <tissue evidence="2">Gill</tissue>
    </source>
</reference>
<keyword evidence="3" id="KW-1185">Reference proteome</keyword>
<comment type="caution">
    <text evidence="2">The sequence shown here is derived from an EMBL/GenBank/DDBJ whole genome shotgun (WGS) entry which is preliminary data.</text>
</comment>
<feature type="compositionally biased region" description="Basic and acidic residues" evidence="1">
    <location>
        <begin position="15"/>
        <end position="35"/>
    </location>
</feature>
<dbReference type="EMBL" id="JAWQEG010002137">
    <property type="protein sequence ID" value="KAK3874095.1"/>
    <property type="molecule type" value="Genomic_DNA"/>
</dbReference>
<evidence type="ECO:0000313" key="3">
    <source>
        <dbReference type="Proteomes" id="UP001286313"/>
    </source>
</evidence>
<proteinExistence type="predicted"/>
<evidence type="ECO:0000313" key="2">
    <source>
        <dbReference type="EMBL" id="KAK3874095.1"/>
    </source>
</evidence>
<organism evidence="2 3">
    <name type="scientific">Petrolisthes cinctipes</name>
    <name type="common">Flat porcelain crab</name>
    <dbReference type="NCBI Taxonomy" id="88211"/>
    <lineage>
        <taxon>Eukaryota</taxon>
        <taxon>Metazoa</taxon>
        <taxon>Ecdysozoa</taxon>
        <taxon>Arthropoda</taxon>
        <taxon>Crustacea</taxon>
        <taxon>Multicrustacea</taxon>
        <taxon>Malacostraca</taxon>
        <taxon>Eumalacostraca</taxon>
        <taxon>Eucarida</taxon>
        <taxon>Decapoda</taxon>
        <taxon>Pleocyemata</taxon>
        <taxon>Anomura</taxon>
        <taxon>Galatheoidea</taxon>
        <taxon>Porcellanidae</taxon>
        <taxon>Petrolisthes</taxon>
    </lineage>
</organism>
<name>A0AAE1FGU7_PETCI</name>
<accession>A0AAE1FGU7</accession>
<feature type="region of interest" description="Disordered" evidence="1">
    <location>
        <begin position="1"/>
        <end position="86"/>
    </location>
</feature>